<dbReference type="AlphaFoldDB" id="A0A3R7FVD8"/>
<feature type="compositionally biased region" description="Low complexity" evidence="1">
    <location>
        <begin position="39"/>
        <end position="53"/>
    </location>
</feature>
<organism evidence="2 3">
    <name type="scientific">Clonorchis sinensis</name>
    <name type="common">Chinese liver fluke</name>
    <dbReference type="NCBI Taxonomy" id="79923"/>
    <lineage>
        <taxon>Eukaryota</taxon>
        <taxon>Metazoa</taxon>
        <taxon>Spiralia</taxon>
        <taxon>Lophotrochozoa</taxon>
        <taxon>Platyhelminthes</taxon>
        <taxon>Trematoda</taxon>
        <taxon>Digenea</taxon>
        <taxon>Opisthorchiida</taxon>
        <taxon>Opisthorchiata</taxon>
        <taxon>Opisthorchiidae</taxon>
        <taxon>Clonorchis</taxon>
    </lineage>
</organism>
<sequence length="107" mass="12374">MQMSVFLENSPIWVQVEHKIRISEAQQFQRALVSFSQQSAFSSSPCSPSTSFQRTSDKPDKPQTEWIWQHPQRILKDAAPKNLPSKSEFLKLRTAFATHYVCMDETN</sequence>
<dbReference type="Proteomes" id="UP000286415">
    <property type="component" value="Unassembled WGS sequence"/>
</dbReference>
<dbReference type="EMBL" id="NIRI02000056">
    <property type="protein sequence ID" value="KAG5444326.1"/>
    <property type="molecule type" value="Genomic_DNA"/>
</dbReference>
<protein>
    <submittedName>
        <fullName evidence="2">Uncharacterized protein</fullName>
    </submittedName>
</protein>
<keyword evidence="3" id="KW-1185">Reference proteome</keyword>
<evidence type="ECO:0000313" key="2">
    <source>
        <dbReference type="EMBL" id="KAG5444326.1"/>
    </source>
</evidence>
<evidence type="ECO:0000256" key="1">
    <source>
        <dbReference type="SAM" id="MobiDB-lite"/>
    </source>
</evidence>
<comment type="caution">
    <text evidence="2">The sequence shown here is derived from an EMBL/GenBank/DDBJ whole genome shotgun (WGS) entry which is preliminary data.</text>
</comment>
<feature type="region of interest" description="Disordered" evidence="1">
    <location>
        <begin position="39"/>
        <end position="63"/>
    </location>
</feature>
<proteinExistence type="predicted"/>
<evidence type="ECO:0000313" key="3">
    <source>
        <dbReference type="Proteomes" id="UP000286415"/>
    </source>
</evidence>
<dbReference type="InParanoid" id="A0A3R7FVD8"/>
<reference evidence="2 3" key="2">
    <citation type="journal article" date="2021" name="Genomics">
        <title>High-quality reference genome for Clonorchis sinensis.</title>
        <authorList>
            <person name="Young N.D."/>
            <person name="Stroehlein A.J."/>
            <person name="Kinkar L."/>
            <person name="Wang T."/>
            <person name="Sohn W.M."/>
            <person name="Chang B.C.H."/>
            <person name="Kaur P."/>
            <person name="Weisz D."/>
            <person name="Dudchenko O."/>
            <person name="Aiden E.L."/>
            <person name="Korhonen P.K."/>
            <person name="Gasser R.B."/>
        </authorList>
    </citation>
    <scope>NUCLEOTIDE SEQUENCE [LARGE SCALE GENOMIC DNA]</scope>
    <source>
        <strain evidence="2">Cs-k2</strain>
    </source>
</reference>
<name>A0A3R7FVD8_CLOSI</name>
<reference evidence="2 3" key="1">
    <citation type="journal article" date="2018" name="Biotechnol. Adv.">
        <title>Improved genomic resources and new bioinformatic workflow for the carcinogenic parasite Clonorchis sinensis: Biotechnological implications.</title>
        <authorList>
            <person name="Wang D."/>
            <person name="Korhonen P.K."/>
            <person name="Gasser R.B."/>
            <person name="Young N.D."/>
        </authorList>
    </citation>
    <scope>NUCLEOTIDE SEQUENCE [LARGE SCALE GENOMIC DNA]</scope>
    <source>
        <strain evidence="2">Cs-k2</strain>
    </source>
</reference>
<gene>
    <name evidence="2" type="ORF">CSKR_113572</name>
</gene>
<accession>A0A3R7FVD8</accession>